<dbReference type="PANTHER" id="PTHR31084">
    <property type="entry name" value="ALPHA-L-FUCOSIDASE 2"/>
    <property type="match status" value="1"/>
</dbReference>
<dbReference type="Pfam" id="PF14498">
    <property type="entry name" value="Glyco_hyd_65N_2"/>
    <property type="match status" value="1"/>
</dbReference>
<dbReference type="InterPro" id="IPR027414">
    <property type="entry name" value="GH95_N_dom"/>
</dbReference>
<dbReference type="Gene3D" id="2.70.98.50">
    <property type="entry name" value="putative glycoside hydrolase family protein from bacillus halodurans"/>
    <property type="match status" value="1"/>
</dbReference>
<organism evidence="4 5">
    <name type="scientific">Parabacteroides absconsus</name>
    <dbReference type="NCBI Taxonomy" id="2951805"/>
    <lineage>
        <taxon>Bacteria</taxon>
        <taxon>Pseudomonadati</taxon>
        <taxon>Bacteroidota</taxon>
        <taxon>Bacteroidia</taxon>
        <taxon>Bacteroidales</taxon>
        <taxon>Tannerellaceae</taxon>
        <taxon>Parabacteroides</taxon>
    </lineage>
</organism>
<dbReference type="EMBL" id="CP146284">
    <property type="protein sequence ID" value="WWV66092.1"/>
    <property type="molecule type" value="Genomic_DNA"/>
</dbReference>
<gene>
    <name evidence="4" type="ORF">NEE14_014025</name>
</gene>
<keyword evidence="4" id="KW-0378">Hydrolase</keyword>
<evidence type="ECO:0000259" key="3">
    <source>
        <dbReference type="Pfam" id="PF22124"/>
    </source>
</evidence>
<dbReference type="Pfam" id="PF21307">
    <property type="entry name" value="Glyco_hydro_95_C"/>
    <property type="match status" value="1"/>
</dbReference>
<feature type="domain" description="Alpha fucosidase A-like C-terminal" evidence="2">
    <location>
        <begin position="718"/>
        <end position="798"/>
    </location>
</feature>
<dbReference type="InterPro" id="IPR054363">
    <property type="entry name" value="GH95_cat"/>
</dbReference>
<proteinExistence type="predicted"/>
<dbReference type="SUPFAM" id="SSF48208">
    <property type="entry name" value="Six-hairpin glycosidases"/>
    <property type="match status" value="1"/>
</dbReference>
<dbReference type="Pfam" id="PF22124">
    <property type="entry name" value="Glyco_hydro_95_cat"/>
    <property type="match status" value="1"/>
</dbReference>
<dbReference type="PIRSF" id="PIRSF007663">
    <property type="entry name" value="UCP007663"/>
    <property type="match status" value="1"/>
</dbReference>
<dbReference type="Proteomes" id="UP001320603">
    <property type="component" value="Chromosome"/>
</dbReference>
<dbReference type="InterPro" id="IPR016518">
    <property type="entry name" value="Alpha-L-fucosidase"/>
</dbReference>
<keyword evidence="5" id="KW-1185">Reference proteome</keyword>
<dbReference type="GO" id="GO:0016787">
    <property type="term" value="F:hydrolase activity"/>
    <property type="evidence" value="ECO:0007669"/>
    <property type="project" value="UniProtKB-KW"/>
</dbReference>
<feature type="domain" description="Glycosyl hydrolase family 95 N-terminal" evidence="1">
    <location>
        <begin position="39"/>
        <end position="285"/>
    </location>
</feature>
<dbReference type="PANTHER" id="PTHR31084:SF0">
    <property type="entry name" value="ALPHA-L-FUCOSIDASE 2"/>
    <property type="match status" value="1"/>
</dbReference>
<evidence type="ECO:0000259" key="1">
    <source>
        <dbReference type="Pfam" id="PF14498"/>
    </source>
</evidence>
<dbReference type="InterPro" id="IPR008928">
    <property type="entry name" value="6-hairpin_glycosidase_sf"/>
</dbReference>
<evidence type="ECO:0000259" key="2">
    <source>
        <dbReference type="Pfam" id="PF21307"/>
    </source>
</evidence>
<name>A0ABZ2IJT7_9BACT</name>
<evidence type="ECO:0000313" key="4">
    <source>
        <dbReference type="EMBL" id="WWV66092.1"/>
    </source>
</evidence>
<reference evidence="4 5" key="1">
    <citation type="submission" date="2024-02" db="EMBL/GenBank/DDBJ databases">
        <title>Whole genome sequencing of Parabacteroides sp. AD58.</title>
        <authorList>
            <person name="Chaplin A.V."/>
            <person name="Pikina A.P."/>
            <person name="Sokolova S.R."/>
            <person name="Korostin D.O."/>
            <person name="Efimov B.A."/>
        </authorList>
    </citation>
    <scope>NUCLEOTIDE SEQUENCE [LARGE SCALE GENOMIC DNA]</scope>
    <source>
        <strain evidence="4 5">AD58</strain>
    </source>
</reference>
<dbReference type="InterPro" id="IPR049053">
    <property type="entry name" value="AFCA-like_C"/>
</dbReference>
<dbReference type="Gene3D" id="1.50.10.10">
    <property type="match status" value="1"/>
</dbReference>
<dbReference type="RefSeq" id="WP_251967274.1">
    <property type="nucleotide sequence ID" value="NZ_CP146284.1"/>
</dbReference>
<feature type="domain" description="Glycosyl hydrolase family 95 catalytic" evidence="3">
    <location>
        <begin position="305"/>
        <end position="716"/>
    </location>
</feature>
<protein>
    <submittedName>
        <fullName evidence="4">Glycoside hydrolase family 95 protein</fullName>
    </submittedName>
</protein>
<evidence type="ECO:0000313" key="5">
    <source>
        <dbReference type="Proteomes" id="UP001320603"/>
    </source>
</evidence>
<dbReference type="InterPro" id="IPR012341">
    <property type="entry name" value="6hp_glycosidase-like_sf"/>
</dbReference>
<accession>A0ABZ2IJT7</accession>
<dbReference type="PROSITE" id="PS51257">
    <property type="entry name" value="PROKAR_LIPOPROTEIN"/>
    <property type="match status" value="1"/>
</dbReference>
<sequence length="816" mass="91377">MKKLVSKIFRGSCCMLLLLGLFSCEDWQVKRVHSSVYYFDRPARMWEECLPLGNGRLGMMPDGGLDKEQVVLNEISLWSGCKQDTDNPQASYALPTIRRLLFEGRNDEAQQLMYQTFVCKGAGSGLGDGAEVPYGSYQLLGNLDIQYQYNSTDSVSNYRRQLNLEDAVSTTSFKRGSVTFMRESFTSFTQDVGVIHLTADVEKALNFSYTMNRPEHAILRLEGNDLWLEGQLPDGVDTTACRGMKFAACTRVVLPKGGLIVTDSSRITVQNASEAILLVSMATDYFASDYLERISQLLDEAAGKSYMALEREHSSAYQQYFNRVSLDLGSSERDFWPIDKRLAAFAQDKNDPGLQALYFQFGRYLLISSTRLGLLPPNLQGLWCHTIHTPWNGDYHLNINLQMNHWPAEVTNLSELHMPLIEWTKKQVASGERTAKAYYNARGWVTHILGNVWEFTAPGEHPSWGATNTSAAWLCEHLYQHYLYTKDTAYLADVYPTMRGAAQFFVDMLVEDPKSKYLVTAPTTSPENAYRLNGNTVSICAGSTMDNQIIRELFTNTIASAEVLGTDSDFVKILAEKKARLMPTSIGKDGRIMEWLQEYEEVEPHHRHVSHLYGLYPGNEILLDKTPELAEAARKTLEIRGDESTGWSMAWKINFWARLHDGDHAWKLLTDLLRPCVDTGTNMVNGGGTYPNLFCAHPPFQIDGNFGGCAGMAEMLLQSQNDCIEVLPALPAAWPNGSFSGLKARGGAEVSAEWKNGKVEVMRVKALCKGNFRVKLPREKSAPVSLLLNQKAVSLPVVDGMIMIDMQIGDELAVLY</sequence>